<evidence type="ECO:0000313" key="2">
    <source>
        <dbReference type="Proteomes" id="UP000314294"/>
    </source>
</evidence>
<proteinExistence type="predicted"/>
<sequence>MIQFGRELQVLNEQLCREYGKNAAHKKMLQLQQSGPRPRSLPLGPLTGIRAMFGATGSDDSVLRAAKSQNLPKQPPLMLALGQATECVQLMARVRSGSCSFARVDNFLH</sequence>
<keyword evidence="2" id="KW-1185">Reference proteome</keyword>
<comment type="caution">
    <text evidence="1">The sequence shown here is derived from an EMBL/GenBank/DDBJ whole genome shotgun (WGS) entry which is preliminary data.</text>
</comment>
<organism evidence="1 2">
    <name type="scientific">Liparis tanakae</name>
    <name type="common">Tanaka's snailfish</name>
    <dbReference type="NCBI Taxonomy" id="230148"/>
    <lineage>
        <taxon>Eukaryota</taxon>
        <taxon>Metazoa</taxon>
        <taxon>Chordata</taxon>
        <taxon>Craniata</taxon>
        <taxon>Vertebrata</taxon>
        <taxon>Euteleostomi</taxon>
        <taxon>Actinopterygii</taxon>
        <taxon>Neopterygii</taxon>
        <taxon>Teleostei</taxon>
        <taxon>Neoteleostei</taxon>
        <taxon>Acanthomorphata</taxon>
        <taxon>Eupercaria</taxon>
        <taxon>Perciformes</taxon>
        <taxon>Cottioidei</taxon>
        <taxon>Cottales</taxon>
        <taxon>Liparidae</taxon>
        <taxon>Liparis</taxon>
    </lineage>
</organism>
<reference evidence="1 2" key="1">
    <citation type="submission" date="2019-03" db="EMBL/GenBank/DDBJ databases">
        <title>First draft genome of Liparis tanakae, snailfish: a comprehensive survey of snailfish specific genes.</title>
        <authorList>
            <person name="Kim W."/>
            <person name="Song I."/>
            <person name="Jeong J.-H."/>
            <person name="Kim D."/>
            <person name="Kim S."/>
            <person name="Ryu S."/>
            <person name="Song J.Y."/>
            <person name="Lee S.K."/>
        </authorList>
    </citation>
    <scope>NUCLEOTIDE SEQUENCE [LARGE SCALE GENOMIC DNA]</scope>
    <source>
        <tissue evidence="1">Muscle</tissue>
    </source>
</reference>
<dbReference type="EMBL" id="SRLO01006975">
    <property type="protein sequence ID" value="TNN28361.1"/>
    <property type="molecule type" value="Genomic_DNA"/>
</dbReference>
<dbReference type="OrthoDB" id="25503at2759"/>
<evidence type="ECO:0000313" key="1">
    <source>
        <dbReference type="EMBL" id="TNN28361.1"/>
    </source>
</evidence>
<dbReference type="AlphaFoldDB" id="A0A4Z2EIB6"/>
<dbReference type="Proteomes" id="UP000314294">
    <property type="component" value="Unassembled WGS sequence"/>
</dbReference>
<gene>
    <name evidence="1" type="primary">ranbp10_1</name>
    <name evidence="1" type="ORF">EYF80_061491</name>
</gene>
<protein>
    <submittedName>
        <fullName evidence="1">Ran-binding protein 10</fullName>
    </submittedName>
</protein>
<name>A0A4Z2EIB6_9TELE</name>
<accession>A0A4Z2EIB6</accession>